<dbReference type="InterPro" id="IPR000866">
    <property type="entry name" value="AhpC/TSA"/>
</dbReference>
<dbReference type="RefSeq" id="WP_315697029.1">
    <property type="nucleotide sequence ID" value="NZ_JANSLM010000008.1"/>
</dbReference>
<evidence type="ECO:0000259" key="2">
    <source>
        <dbReference type="PROSITE" id="PS51352"/>
    </source>
</evidence>
<gene>
    <name evidence="3" type="ORF">ParKJ_22250</name>
</gene>
<dbReference type="SUPFAM" id="SSF52833">
    <property type="entry name" value="Thioredoxin-like"/>
    <property type="match status" value="1"/>
</dbReference>
<feature type="domain" description="Thioredoxin" evidence="2">
    <location>
        <begin position="67"/>
        <end position="217"/>
    </location>
</feature>
<dbReference type="Gene3D" id="3.40.30.10">
    <property type="entry name" value="Glutaredoxin"/>
    <property type="match status" value="1"/>
</dbReference>
<keyword evidence="1" id="KW-1133">Transmembrane helix</keyword>
<dbReference type="InterPro" id="IPR036249">
    <property type="entry name" value="Thioredoxin-like_sf"/>
</dbReference>
<protein>
    <submittedName>
        <fullName evidence="3">Redoxin domain-containing protein</fullName>
    </submittedName>
</protein>
<comment type="caution">
    <text evidence="3">The sequence shown here is derived from an EMBL/GenBank/DDBJ whole genome shotgun (WGS) entry which is preliminary data.</text>
</comment>
<keyword evidence="1" id="KW-0812">Transmembrane</keyword>
<evidence type="ECO:0000256" key="1">
    <source>
        <dbReference type="SAM" id="Phobius"/>
    </source>
</evidence>
<organism evidence="3 4">
    <name type="scientific">Paraburkholderia fungorum</name>
    <dbReference type="NCBI Taxonomy" id="134537"/>
    <lineage>
        <taxon>Bacteria</taxon>
        <taxon>Pseudomonadati</taxon>
        <taxon>Pseudomonadota</taxon>
        <taxon>Betaproteobacteria</taxon>
        <taxon>Burkholderiales</taxon>
        <taxon>Burkholderiaceae</taxon>
        <taxon>Paraburkholderia</taxon>
    </lineage>
</organism>
<reference evidence="3" key="1">
    <citation type="submission" date="2022-08" db="EMBL/GenBank/DDBJ databases">
        <authorList>
            <person name="Kim S.-J."/>
        </authorList>
    </citation>
    <scope>NUCLEOTIDE SEQUENCE</scope>
    <source>
        <strain evidence="3">KJ</strain>
    </source>
</reference>
<feature type="transmembrane region" description="Helical" evidence="1">
    <location>
        <begin position="20"/>
        <end position="39"/>
    </location>
</feature>
<dbReference type="GO" id="GO:0016209">
    <property type="term" value="F:antioxidant activity"/>
    <property type="evidence" value="ECO:0007669"/>
    <property type="project" value="InterPro"/>
</dbReference>
<evidence type="ECO:0000313" key="3">
    <source>
        <dbReference type="EMBL" id="MDT8840150.1"/>
    </source>
</evidence>
<keyword evidence="1" id="KW-0472">Membrane</keyword>
<dbReference type="Pfam" id="PF00578">
    <property type="entry name" value="AhpC-TSA"/>
    <property type="match status" value="1"/>
</dbReference>
<dbReference type="Proteomes" id="UP001246473">
    <property type="component" value="Unassembled WGS sequence"/>
</dbReference>
<dbReference type="EMBL" id="JANSLM010000008">
    <property type="protein sequence ID" value="MDT8840150.1"/>
    <property type="molecule type" value="Genomic_DNA"/>
</dbReference>
<name>A0AAP5UV09_9BURK</name>
<evidence type="ECO:0000313" key="4">
    <source>
        <dbReference type="Proteomes" id="UP001246473"/>
    </source>
</evidence>
<dbReference type="PROSITE" id="PS51352">
    <property type="entry name" value="THIOREDOXIN_2"/>
    <property type="match status" value="1"/>
</dbReference>
<dbReference type="GO" id="GO:0016491">
    <property type="term" value="F:oxidoreductase activity"/>
    <property type="evidence" value="ECO:0007669"/>
    <property type="project" value="InterPro"/>
</dbReference>
<dbReference type="InterPro" id="IPR013766">
    <property type="entry name" value="Thioredoxin_domain"/>
</dbReference>
<proteinExistence type="predicted"/>
<dbReference type="AlphaFoldDB" id="A0AAP5UV09"/>
<sequence length="230" mass="24829">MKQAQEGTFTSRRFDLRTKLILGTATAILIALVGATVLLSRPKSTEPINTSADNALAGKYSFQVGDPGPGQPAPPIRLMSTAGNAFDLAGFRGKTVLLYFQEGVTCQPCWDQARDIGLRFQDFHALGVDQVVTIATDPVDLMKRKADDSGLSMPVLSDPDLAVSTAYHANDYGMMGKSRDGHTFVLVGADGRIKWRADYGGAPAYTMYLPVANLLADMQHGLQKATERHP</sequence>
<accession>A0AAP5UV09</accession>